<dbReference type="CTD" id="51066"/>
<dbReference type="Proteomes" id="UP000694856">
    <property type="component" value="Chromosome 17"/>
</dbReference>
<keyword evidence="2" id="KW-1185">Reference proteome</keyword>
<dbReference type="GeneID" id="102509325"/>
<feature type="region of interest" description="Disordered" evidence="1">
    <location>
        <begin position="210"/>
        <end position="234"/>
    </location>
</feature>
<gene>
    <name evidence="3" type="primary">SSUH2</name>
</gene>
<feature type="region of interest" description="Disordered" evidence="1">
    <location>
        <begin position="1"/>
        <end position="23"/>
    </location>
</feature>
<accession>A0A8B8RBX6</accession>
<evidence type="ECO:0000313" key="2">
    <source>
        <dbReference type="Proteomes" id="UP000694856"/>
    </source>
</evidence>
<sequence length="363" mass="39315">MDSDLSDADSVGDLSFEAESPLAPPAELLERLPSCDWLLQGDRRQIFFPPLEAPGRPQEQRCWSPFLEHGSLRGWATKRDLPQALGHRGPGSPNVSGRYQEVPGPSLITGQGMPQVPRAWALQVQRLPRRQHDAARAQGGGTRPVPPARGRRNCCTSSSWSSSGKTAYLSLCLSTSWTALGSSLLKPKGRPSLRMKTRWCIPSSTSPCGRSLWPPSGPSPSTTQRWPPAHVSCSSARPSSWSPSRRFATRTEERLLSTTSTALTTECTWWTTPRGTAVAAPSSDTAQPRPDPTAHICRGGQTRSLSSLTVGCSGQPHTNPAVSFQRIQLLCQAPSHSEALLVESILCLTYKNSSTHVPLGEIT</sequence>
<evidence type="ECO:0000313" key="3">
    <source>
        <dbReference type="RefSeq" id="XP_032314745.1"/>
    </source>
</evidence>
<reference evidence="3" key="1">
    <citation type="submission" date="2025-08" db="UniProtKB">
        <authorList>
            <consortium name="RefSeq"/>
        </authorList>
    </citation>
    <scope>IDENTIFICATION</scope>
    <source>
        <tissue evidence="3">Ear skin</tissue>
    </source>
</reference>
<dbReference type="RefSeq" id="XP_032314745.1">
    <property type="nucleotide sequence ID" value="XM_032458854.1"/>
</dbReference>
<proteinExistence type="predicted"/>
<dbReference type="AlphaFoldDB" id="A0A8B8RBX6"/>
<evidence type="ECO:0000256" key="1">
    <source>
        <dbReference type="SAM" id="MobiDB-lite"/>
    </source>
</evidence>
<organism evidence="2 3">
    <name type="scientific">Camelus ferus</name>
    <name type="common">Wild bactrian camel</name>
    <name type="synonym">Camelus bactrianus ferus</name>
    <dbReference type="NCBI Taxonomy" id="419612"/>
    <lineage>
        <taxon>Eukaryota</taxon>
        <taxon>Metazoa</taxon>
        <taxon>Chordata</taxon>
        <taxon>Craniata</taxon>
        <taxon>Vertebrata</taxon>
        <taxon>Euteleostomi</taxon>
        <taxon>Mammalia</taxon>
        <taxon>Eutheria</taxon>
        <taxon>Laurasiatheria</taxon>
        <taxon>Artiodactyla</taxon>
        <taxon>Tylopoda</taxon>
        <taxon>Camelidae</taxon>
        <taxon>Camelus</taxon>
    </lineage>
</organism>
<feature type="region of interest" description="Disordered" evidence="1">
    <location>
        <begin position="134"/>
        <end position="158"/>
    </location>
</feature>
<name>A0A8B8RBX6_CAMFR</name>
<protein>
    <submittedName>
        <fullName evidence="3">Protein SSUH2 homolog isoform X10</fullName>
    </submittedName>
</protein>